<evidence type="ECO:0000259" key="6">
    <source>
        <dbReference type="PROSITE" id="PS50011"/>
    </source>
</evidence>
<feature type="region of interest" description="Disordered" evidence="5">
    <location>
        <begin position="486"/>
        <end position="507"/>
    </location>
</feature>
<dbReference type="GO" id="GO:0004674">
    <property type="term" value="F:protein serine/threonine kinase activity"/>
    <property type="evidence" value="ECO:0007669"/>
    <property type="project" value="UniProtKB-KW"/>
</dbReference>
<dbReference type="PANTHER" id="PTHR43289">
    <property type="entry name" value="MITOGEN-ACTIVATED PROTEIN KINASE KINASE KINASE 20-RELATED"/>
    <property type="match status" value="1"/>
</dbReference>
<dbReference type="PANTHER" id="PTHR43289:SF6">
    <property type="entry name" value="SERINE_THREONINE-PROTEIN KINASE NEKL-3"/>
    <property type="match status" value="1"/>
</dbReference>
<keyword evidence="8" id="KW-1185">Reference proteome</keyword>
<dbReference type="InterPro" id="IPR041664">
    <property type="entry name" value="AAA_16"/>
</dbReference>
<dbReference type="Pfam" id="PF00069">
    <property type="entry name" value="Pkinase"/>
    <property type="match status" value="1"/>
</dbReference>
<dbReference type="SUPFAM" id="SSF52540">
    <property type="entry name" value="P-loop containing nucleoside triphosphate hydrolases"/>
    <property type="match status" value="1"/>
</dbReference>
<dbReference type="STRING" id="502025.Hoch_2035"/>
<dbReference type="EMBL" id="CP001804">
    <property type="protein sequence ID" value="ACY14580.1"/>
    <property type="molecule type" value="Genomic_DNA"/>
</dbReference>
<dbReference type="PROSITE" id="PS50011">
    <property type="entry name" value="PROTEIN_KINASE_DOM"/>
    <property type="match status" value="1"/>
</dbReference>
<dbReference type="InterPro" id="IPR011990">
    <property type="entry name" value="TPR-like_helical_dom_sf"/>
</dbReference>
<dbReference type="KEGG" id="hoh:Hoch_2035"/>
<dbReference type="OrthoDB" id="9801841at2"/>
<name>D0LFX8_HALO1</name>
<dbReference type="Proteomes" id="UP000001880">
    <property type="component" value="Chromosome"/>
</dbReference>
<dbReference type="HOGENOM" id="CLU_006367_0_0_7"/>
<dbReference type="InterPro" id="IPR027417">
    <property type="entry name" value="P-loop_NTPase"/>
</dbReference>
<dbReference type="SUPFAM" id="SSF56112">
    <property type="entry name" value="Protein kinase-like (PK-like)"/>
    <property type="match status" value="1"/>
</dbReference>
<dbReference type="SMART" id="SM00220">
    <property type="entry name" value="S_TKc"/>
    <property type="match status" value="1"/>
</dbReference>
<dbReference type="eggNOG" id="COG3899">
    <property type="taxonomic scope" value="Bacteria"/>
</dbReference>
<dbReference type="SUPFAM" id="SSF48452">
    <property type="entry name" value="TPR-like"/>
    <property type="match status" value="1"/>
</dbReference>
<keyword evidence="2" id="KW-0547">Nucleotide-binding</keyword>
<evidence type="ECO:0000313" key="8">
    <source>
        <dbReference type="Proteomes" id="UP000001880"/>
    </source>
</evidence>
<sequence>MQPGSLVADRYVIEAVAGSGGMSTVYRARDRGGELVAIKVLKLQAAHQAARFLRETNLLYTLRHPSIVSYLDSGRMEESGQYFLVLEWLDGQDLHSYLEQRRLDVRESLALAERIADALGFAHARGVVHRDVKPENIFLPGGLLSQAKLLDFGIARWAEAVDSLTRTGARFGTPAYMSPEQVRGDRDLDVRADVFSLGCVLYECVAGEPAFAATDPMAVFGKILFDDPPRVSALVPNVPKALETLLERMMAREPSERPISGDALAVELRELQQLLERAPARRRGRNAFRRNTLTDLEQRLVSVVVATVDSAAHEAALLLSDRDGEGDPEDTEDNEVHQDSADNQNREGPGHRASGTDADDGDISAPSGNIDTQADTQAGTGVDEILPGLALPSALDAAVRAELEPLGARVGLLQSGLLVAVLEHRVSSMHRTAADQAAQAARAALSLRRSVPDAPMALATGRAVVQQRRLIGEVIDRAVSLLGQSVDDAESAREGGDAPGPEDAPGREIRIDEVTAGLLGGRFAVTRSEGGALYLGAPPSAGAAPATARSSPFVGRISEVATLTATLDECLEEHIARGLLVTGPAGFGKSRLLREFMERVRGRGVLEGGDDAVEVWIAQGDPMRAGSPLHLFSDALRRTVAIADSEPPARRREKLRRYVGRQLADEHQHRVATFLCELLRIGESDDGGDVQLRAARNDALLMGDQVRRACGDLLDAETRQRPLLFVIEDLHWGDRATIDVLDLAMRNLSERPFLVLALGRPEVHDLFPTLWDGHNLTEIRLSRLSRRAAQKLVRAGLGDDADDARVADLIERGDGNPFYLEELVRRVSAGHVTLPDTVMAMVQGRLSALDSQARRVLRAASVFGGTFWSGGVAALVGDDTPVVRWLETLLELGIISATSGARFAGEQEYEFRHALIGEVAYDMLTEEDKRLGHTLAGRWLMAHGEQDARLLAEHFERGGEPAEALPHYLRAASDALDRSDFDAAVTAAERGIACGAEGTALGGLRRVLMEERVWRGNPTEVIAQGEDALRHLERGSRAWFDVAGELATAYGKREDMVLVEHVAEIIEGEASEVGHAPGRHIALSKVAQVMFACGQRAGAERLLALLESEVGALAQVDLVVAANVHFARAFQANTALADPAAVLLETERCATAFEAIGDARQACLHRTNVGYAKLELGLFAEAEADLRAVLATAERMAIDLVANTARQNLALACAHQGATDEARRLARQACAWFEGREDAPRELAQAHLYLAVVLLLAGDASGAADEIRTSLEQLSEAAPLRGYALAVHARLALMHRAVGDALVAAEEAHRLLAAQSSVESGEATIRLVLVEALAAAGYEDRAHHALAEARRALLDRADKISRPDWRQSFLENIPDHVRTLAAV</sequence>
<evidence type="ECO:0000256" key="4">
    <source>
        <dbReference type="ARBA" id="ARBA00022840"/>
    </source>
</evidence>
<dbReference type="RefSeq" id="WP_012827188.1">
    <property type="nucleotide sequence ID" value="NC_013440.1"/>
</dbReference>
<organism evidence="7 8">
    <name type="scientific">Haliangium ochraceum (strain DSM 14365 / JCM 11303 / SMP-2)</name>
    <dbReference type="NCBI Taxonomy" id="502025"/>
    <lineage>
        <taxon>Bacteria</taxon>
        <taxon>Pseudomonadati</taxon>
        <taxon>Myxococcota</taxon>
        <taxon>Polyangia</taxon>
        <taxon>Haliangiales</taxon>
        <taxon>Kofleriaceae</taxon>
        <taxon>Haliangium</taxon>
    </lineage>
</organism>
<proteinExistence type="predicted"/>
<dbReference type="eggNOG" id="COG0457">
    <property type="taxonomic scope" value="Bacteria"/>
</dbReference>
<keyword evidence="7" id="KW-0723">Serine/threonine-protein kinase</keyword>
<evidence type="ECO:0000256" key="5">
    <source>
        <dbReference type="SAM" id="MobiDB-lite"/>
    </source>
</evidence>
<feature type="domain" description="Protein kinase" evidence="6">
    <location>
        <begin position="11"/>
        <end position="275"/>
    </location>
</feature>
<accession>D0LFX8</accession>
<dbReference type="eggNOG" id="COG0515">
    <property type="taxonomic scope" value="Bacteria"/>
</dbReference>
<keyword evidence="1" id="KW-0808">Transferase</keyword>
<evidence type="ECO:0000256" key="2">
    <source>
        <dbReference type="ARBA" id="ARBA00022741"/>
    </source>
</evidence>
<dbReference type="Gene3D" id="1.10.510.10">
    <property type="entry name" value="Transferase(Phosphotransferase) domain 1"/>
    <property type="match status" value="1"/>
</dbReference>
<dbReference type="GO" id="GO:0005524">
    <property type="term" value="F:ATP binding"/>
    <property type="evidence" value="ECO:0007669"/>
    <property type="project" value="UniProtKB-KW"/>
</dbReference>
<feature type="region of interest" description="Disordered" evidence="5">
    <location>
        <begin position="319"/>
        <end position="375"/>
    </location>
</feature>
<dbReference type="InterPro" id="IPR000719">
    <property type="entry name" value="Prot_kinase_dom"/>
</dbReference>
<dbReference type="PROSITE" id="PS00108">
    <property type="entry name" value="PROTEIN_KINASE_ST"/>
    <property type="match status" value="1"/>
</dbReference>
<feature type="compositionally biased region" description="Polar residues" evidence="5">
    <location>
        <begin position="366"/>
        <end position="375"/>
    </location>
</feature>
<keyword evidence="3 7" id="KW-0418">Kinase</keyword>
<dbReference type="Gene3D" id="1.25.40.10">
    <property type="entry name" value="Tetratricopeptide repeat domain"/>
    <property type="match status" value="1"/>
</dbReference>
<gene>
    <name evidence="7" type="ordered locus">Hoch_2035</name>
</gene>
<dbReference type="InterPro" id="IPR008271">
    <property type="entry name" value="Ser/Thr_kinase_AS"/>
</dbReference>
<dbReference type="CDD" id="cd14014">
    <property type="entry name" value="STKc_PknB_like"/>
    <property type="match status" value="1"/>
</dbReference>
<dbReference type="Gene3D" id="3.30.200.20">
    <property type="entry name" value="Phosphorylase Kinase, domain 1"/>
    <property type="match status" value="1"/>
</dbReference>
<feature type="compositionally biased region" description="Basic and acidic residues" evidence="5">
    <location>
        <begin position="334"/>
        <end position="350"/>
    </location>
</feature>
<evidence type="ECO:0000256" key="3">
    <source>
        <dbReference type="ARBA" id="ARBA00022777"/>
    </source>
</evidence>
<evidence type="ECO:0000313" key="7">
    <source>
        <dbReference type="EMBL" id="ACY14580.1"/>
    </source>
</evidence>
<dbReference type="InterPro" id="IPR011009">
    <property type="entry name" value="Kinase-like_dom_sf"/>
</dbReference>
<dbReference type="Pfam" id="PF13191">
    <property type="entry name" value="AAA_16"/>
    <property type="match status" value="1"/>
</dbReference>
<reference evidence="7 8" key="1">
    <citation type="journal article" date="2010" name="Stand. Genomic Sci.">
        <title>Complete genome sequence of Haliangium ochraceum type strain (SMP-2).</title>
        <authorList>
            <consortium name="US DOE Joint Genome Institute (JGI-PGF)"/>
            <person name="Ivanova N."/>
            <person name="Daum C."/>
            <person name="Lang E."/>
            <person name="Abt B."/>
            <person name="Kopitz M."/>
            <person name="Saunders E."/>
            <person name="Lapidus A."/>
            <person name="Lucas S."/>
            <person name="Glavina Del Rio T."/>
            <person name="Nolan M."/>
            <person name="Tice H."/>
            <person name="Copeland A."/>
            <person name="Cheng J.F."/>
            <person name="Chen F."/>
            <person name="Bruce D."/>
            <person name="Goodwin L."/>
            <person name="Pitluck S."/>
            <person name="Mavromatis K."/>
            <person name="Pati A."/>
            <person name="Mikhailova N."/>
            <person name="Chen A."/>
            <person name="Palaniappan K."/>
            <person name="Land M."/>
            <person name="Hauser L."/>
            <person name="Chang Y.J."/>
            <person name="Jeffries C.D."/>
            <person name="Detter J.C."/>
            <person name="Brettin T."/>
            <person name="Rohde M."/>
            <person name="Goker M."/>
            <person name="Bristow J."/>
            <person name="Markowitz V."/>
            <person name="Eisen J.A."/>
            <person name="Hugenholtz P."/>
            <person name="Kyrpides N.C."/>
            <person name="Klenk H.P."/>
        </authorList>
    </citation>
    <scope>NUCLEOTIDE SEQUENCE [LARGE SCALE GENOMIC DNA]</scope>
    <source>
        <strain evidence="8">DSM 14365 / CIP 107738 / JCM 11303 / AJ 13395 / SMP-2</strain>
    </source>
</reference>
<keyword evidence="4" id="KW-0067">ATP-binding</keyword>
<protein>
    <submittedName>
        <fullName evidence="7">Serine/threonine protein kinase</fullName>
    </submittedName>
</protein>
<evidence type="ECO:0000256" key="1">
    <source>
        <dbReference type="ARBA" id="ARBA00022679"/>
    </source>
</evidence>